<protein>
    <recommendedName>
        <fullName evidence="3 8">Histidinol-phosphatase</fullName>
        <shortName evidence="8">HolPase</shortName>
        <ecNumber evidence="3 8">3.1.3.15</ecNumber>
    </recommendedName>
</protein>
<reference evidence="10 11" key="1">
    <citation type="submission" date="2018-10" db="EMBL/GenBank/DDBJ databases">
        <title>Cohnella sp. M2MS4P-1, whole genome shotgun sequence.</title>
        <authorList>
            <person name="Tuo L."/>
        </authorList>
    </citation>
    <scope>NUCLEOTIDE SEQUENCE [LARGE SCALE GENOMIC DNA]</scope>
    <source>
        <strain evidence="10 11">M2MS4P-1</strain>
    </source>
</reference>
<evidence type="ECO:0000256" key="3">
    <source>
        <dbReference type="ARBA" id="ARBA00013085"/>
    </source>
</evidence>
<evidence type="ECO:0000256" key="5">
    <source>
        <dbReference type="ARBA" id="ARBA00022801"/>
    </source>
</evidence>
<dbReference type="UniPathway" id="UPA00031">
    <property type="reaction ID" value="UER00013"/>
</dbReference>
<comment type="pathway">
    <text evidence="1 8">Amino-acid biosynthesis; L-histidine biosynthesis; L-histidine from 5-phospho-alpha-D-ribose 1-diphosphate: step 8/9.</text>
</comment>
<dbReference type="EC" id="3.1.3.15" evidence="3 8"/>
<evidence type="ECO:0000256" key="8">
    <source>
        <dbReference type="RuleBase" id="RU366003"/>
    </source>
</evidence>
<keyword evidence="6 8" id="KW-0368">Histidine biosynthesis</keyword>
<dbReference type="SUPFAM" id="SSF89550">
    <property type="entry name" value="PHP domain-like"/>
    <property type="match status" value="1"/>
</dbReference>
<evidence type="ECO:0000256" key="7">
    <source>
        <dbReference type="ARBA" id="ARBA00049158"/>
    </source>
</evidence>
<dbReference type="CDD" id="cd12110">
    <property type="entry name" value="PHP_HisPPase_Hisj_like"/>
    <property type="match status" value="1"/>
</dbReference>
<comment type="similarity">
    <text evidence="2 8">Belongs to the PHP hydrolase family. HisK subfamily.</text>
</comment>
<gene>
    <name evidence="10" type="ORF">D7Z26_05985</name>
</gene>
<keyword evidence="11" id="KW-1185">Reference proteome</keyword>
<proteinExistence type="inferred from homology"/>
<evidence type="ECO:0000313" key="11">
    <source>
        <dbReference type="Proteomes" id="UP000282076"/>
    </source>
</evidence>
<dbReference type="GO" id="GO:0004401">
    <property type="term" value="F:histidinol-phosphatase activity"/>
    <property type="evidence" value="ECO:0007669"/>
    <property type="project" value="UniProtKB-UniRule"/>
</dbReference>
<dbReference type="EMBL" id="RBZM01000003">
    <property type="protein sequence ID" value="RKP56189.1"/>
    <property type="molecule type" value="Genomic_DNA"/>
</dbReference>
<dbReference type="Pfam" id="PF02811">
    <property type="entry name" value="PHP"/>
    <property type="match status" value="1"/>
</dbReference>
<evidence type="ECO:0000313" key="10">
    <source>
        <dbReference type="EMBL" id="RKP56189.1"/>
    </source>
</evidence>
<keyword evidence="5 8" id="KW-0378">Hydrolase</keyword>
<comment type="catalytic activity">
    <reaction evidence="7 8">
        <text>L-histidinol phosphate + H2O = L-histidinol + phosphate</text>
        <dbReference type="Rhea" id="RHEA:14465"/>
        <dbReference type="ChEBI" id="CHEBI:15377"/>
        <dbReference type="ChEBI" id="CHEBI:43474"/>
        <dbReference type="ChEBI" id="CHEBI:57699"/>
        <dbReference type="ChEBI" id="CHEBI:57980"/>
        <dbReference type="EC" id="3.1.3.15"/>
    </reaction>
</comment>
<dbReference type="NCBIfam" id="NF005596">
    <property type="entry name" value="PRK07328.1"/>
    <property type="match status" value="1"/>
</dbReference>
<dbReference type="RefSeq" id="WP_120975156.1">
    <property type="nucleotide sequence ID" value="NZ_RBZM01000003.1"/>
</dbReference>
<dbReference type="InterPro" id="IPR004013">
    <property type="entry name" value="PHP_dom"/>
</dbReference>
<evidence type="ECO:0000259" key="9">
    <source>
        <dbReference type="Pfam" id="PF02811"/>
    </source>
</evidence>
<dbReference type="PANTHER" id="PTHR21039">
    <property type="entry name" value="HISTIDINOL PHOSPHATASE-RELATED"/>
    <property type="match status" value="1"/>
</dbReference>
<feature type="domain" description="PHP" evidence="9">
    <location>
        <begin position="4"/>
        <end position="200"/>
    </location>
</feature>
<dbReference type="GO" id="GO:0000105">
    <property type="term" value="P:L-histidine biosynthetic process"/>
    <property type="evidence" value="ECO:0007669"/>
    <property type="project" value="UniProtKB-UniRule"/>
</dbReference>
<name>A0A494Y096_9BACL</name>
<evidence type="ECO:0000256" key="2">
    <source>
        <dbReference type="ARBA" id="ARBA00009152"/>
    </source>
</evidence>
<dbReference type="AlphaFoldDB" id="A0A494Y096"/>
<accession>A0A494Y096</accession>
<keyword evidence="4 8" id="KW-0028">Amino-acid biosynthesis</keyword>
<organism evidence="10 11">
    <name type="scientific">Cohnella endophytica</name>
    <dbReference type="NCBI Taxonomy" id="2419778"/>
    <lineage>
        <taxon>Bacteria</taxon>
        <taxon>Bacillati</taxon>
        <taxon>Bacillota</taxon>
        <taxon>Bacilli</taxon>
        <taxon>Bacillales</taxon>
        <taxon>Paenibacillaceae</taxon>
        <taxon>Cohnella</taxon>
    </lineage>
</organism>
<dbReference type="NCBIfam" id="TIGR01856">
    <property type="entry name" value="hisJ_fam"/>
    <property type="match status" value="1"/>
</dbReference>
<dbReference type="GO" id="GO:0005737">
    <property type="term" value="C:cytoplasm"/>
    <property type="evidence" value="ECO:0007669"/>
    <property type="project" value="TreeGrafter"/>
</dbReference>
<comment type="caution">
    <text evidence="10">The sequence shown here is derived from an EMBL/GenBank/DDBJ whole genome shotgun (WGS) entry which is preliminary data.</text>
</comment>
<dbReference type="PANTHER" id="PTHR21039:SF0">
    <property type="entry name" value="HISTIDINOL-PHOSPHATASE"/>
    <property type="match status" value="1"/>
</dbReference>
<dbReference type="Gene3D" id="3.20.20.140">
    <property type="entry name" value="Metal-dependent hydrolases"/>
    <property type="match status" value="1"/>
</dbReference>
<dbReference type="InterPro" id="IPR016195">
    <property type="entry name" value="Pol/histidinol_Pase-like"/>
</dbReference>
<sequence>MKFDLHTHHDRCGHAQGKISDYIEAAIEAGMHVIGISDHSPYFAHELDQPQPGIAMARSDFPNYVAEVLRLKEQYKDRIEVLLGVESDFYVDQIELYRASYEPYPFDYIIGSVHQTRGVSIFNRNRWKGKNEDEQLDEKKHYYDLIRQSAGSGLFQVLGHIDAMKGYYPDFANISGAEAEIDEALKAVAANDISIEINTSGKTKDVGGWYPSHAILERARHFGVDVTFGSDAHVPERIGDDWELVQKRLREFGFRRWVFFRGKQKVVVPL</sequence>
<dbReference type="Proteomes" id="UP000282076">
    <property type="component" value="Unassembled WGS sequence"/>
</dbReference>
<dbReference type="OrthoDB" id="9775255at2"/>
<evidence type="ECO:0000256" key="1">
    <source>
        <dbReference type="ARBA" id="ARBA00004970"/>
    </source>
</evidence>
<evidence type="ECO:0000256" key="6">
    <source>
        <dbReference type="ARBA" id="ARBA00023102"/>
    </source>
</evidence>
<evidence type="ECO:0000256" key="4">
    <source>
        <dbReference type="ARBA" id="ARBA00022605"/>
    </source>
</evidence>
<dbReference type="InterPro" id="IPR010140">
    <property type="entry name" value="Histidinol_P_phosphatase_HisJ"/>
</dbReference>